<feature type="repeat" description="WD" evidence="27">
    <location>
        <begin position="712"/>
        <end position="755"/>
    </location>
</feature>
<evidence type="ECO:0000256" key="20">
    <source>
        <dbReference type="ARBA" id="ARBA00023329"/>
    </source>
</evidence>
<dbReference type="GO" id="GO:0051247">
    <property type="term" value="P:positive regulation of protein metabolic process"/>
    <property type="evidence" value="ECO:0007669"/>
    <property type="project" value="UniProtKB-ARBA"/>
</dbReference>
<evidence type="ECO:0000256" key="29">
    <source>
        <dbReference type="SAM" id="MobiDB-lite"/>
    </source>
</evidence>
<dbReference type="GO" id="GO:0007219">
    <property type="term" value="P:Notch signaling pathway"/>
    <property type="evidence" value="ECO:0007669"/>
    <property type="project" value="TreeGrafter"/>
</dbReference>
<evidence type="ECO:0000256" key="26">
    <source>
        <dbReference type="PROSITE-ProRule" id="PRU00207"/>
    </source>
</evidence>
<evidence type="ECO:0000256" key="27">
    <source>
        <dbReference type="PROSITE-ProRule" id="PRU00221"/>
    </source>
</evidence>
<dbReference type="PROSITE" id="PS00518">
    <property type="entry name" value="ZF_RING_1"/>
    <property type="match status" value="1"/>
</dbReference>
<dbReference type="InterPro" id="IPR001680">
    <property type="entry name" value="WD40_rpt"/>
</dbReference>
<reference evidence="32 33" key="1">
    <citation type="submission" date="2019-06" db="EMBL/GenBank/DDBJ databases">
        <title>Draft genomes of female and male turbot (Scophthalmus maximus).</title>
        <authorList>
            <person name="Xu H."/>
            <person name="Xu X.-W."/>
            <person name="Shao C."/>
            <person name="Chen S."/>
        </authorList>
    </citation>
    <scope>NUCLEOTIDE SEQUENCE [LARGE SCALE GENOMIC DNA]</scope>
    <source>
        <strain evidence="32">Ysfricsl-2016a</strain>
        <tissue evidence="32">Blood</tissue>
    </source>
</reference>
<dbReference type="InterPro" id="IPR001841">
    <property type="entry name" value="Znf_RING"/>
</dbReference>
<evidence type="ECO:0000256" key="12">
    <source>
        <dbReference type="ARBA" id="ARBA00022737"/>
    </source>
</evidence>
<evidence type="ECO:0000256" key="24">
    <source>
        <dbReference type="ARBA" id="ARBA00076262"/>
    </source>
</evidence>
<dbReference type="InterPro" id="IPR019775">
    <property type="entry name" value="WD40_repeat_CS"/>
</dbReference>
<evidence type="ECO:0000256" key="9">
    <source>
        <dbReference type="ARBA" id="ARBA00022679"/>
    </source>
</evidence>
<comment type="subunit">
    <text evidence="22">Homodimer. Interacts with MAP3K3 and promotes the kinase activity of this enzyme.</text>
</comment>
<evidence type="ECO:0000256" key="18">
    <source>
        <dbReference type="ARBA" id="ARBA00023163"/>
    </source>
</evidence>
<evidence type="ECO:0000256" key="7">
    <source>
        <dbReference type="ARBA" id="ARBA00022553"/>
    </source>
</evidence>
<feature type="zinc finger region" description="TRAF-type" evidence="26">
    <location>
        <begin position="339"/>
        <end position="409"/>
    </location>
</feature>
<dbReference type="PROSITE" id="PS00678">
    <property type="entry name" value="WD_REPEATS_1"/>
    <property type="match status" value="1"/>
</dbReference>
<dbReference type="PANTHER" id="PTHR19848">
    <property type="entry name" value="WD40 REPEAT PROTEIN"/>
    <property type="match status" value="1"/>
</dbReference>
<dbReference type="PRINTS" id="PR00320">
    <property type="entry name" value="GPROTEINBRPT"/>
</dbReference>
<dbReference type="InterPro" id="IPR001293">
    <property type="entry name" value="Znf_TRAF"/>
</dbReference>
<dbReference type="Pfam" id="PF13445">
    <property type="entry name" value="zf-RING_UBOX"/>
    <property type="match status" value="1"/>
</dbReference>
<dbReference type="GO" id="GO:0000027">
    <property type="term" value="P:ribosomal large subunit assembly"/>
    <property type="evidence" value="ECO:0007669"/>
    <property type="project" value="TreeGrafter"/>
</dbReference>
<evidence type="ECO:0000256" key="16">
    <source>
        <dbReference type="ARBA" id="ARBA00022843"/>
    </source>
</evidence>
<feature type="repeat" description="WD" evidence="27">
    <location>
        <begin position="672"/>
        <end position="711"/>
    </location>
</feature>
<dbReference type="InterPro" id="IPR015943">
    <property type="entry name" value="WD40/YVTN_repeat-like_dom_sf"/>
</dbReference>
<dbReference type="PROSITE" id="PS50089">
    <property type="entry name" value="ZF_RING_2"/>
    <property type="match status" value="1"/>
</dbReference>
<evidence type="ECO:0000256" key="15">
    <source>
        <dbReference type="ARBA" id="ARBA00022833"/>
    </source>
</evidence>
<feature type="region of interest" description="Disordered" evidence="29">
    <location>
        <begin position="19"/>
        <end position="57"/>
    </location>
</feature>
<dbReference type="CDD" id="cd00200">
    <property type="entry name" value="WD40"/>
    <property type="match status" value="1"/>
</dbReference>
<evidence type="ECO:0000256" key="17">
    <source>
        <dbReference type="ARBA" id="ARBA00023015"/>
    </source>
</evidence>
<dbReference type="SMART" id="SM00320">
    <property type="entry name" value="WD40"/>
    <property type="match status" value="7"/>
</dbReference>
<dbReference type="GO" id="GO:0006915">
    <property type="term" value="P:apoptotic process"/>
    <property type="evidence" value="ECO:0007669"/>
    <property type="project" value="UniProtKB-KW"/>
</dbReference>
<dbReference type="GO" id="GO:0008270">
    <property type="term" value="F:zinc ion binding"/>
    <property type="evidence" value="ECO:0007669"/>
    <property type="project" value="UniProtKB-KW"/>
</dbReference>
<evidence type="ECO:0000256" key="10">
    <source>
        <dbReference type="ARBA" id="ARBA00022703"/>
    </source>
</evidence>
<evidence type="ECO:0000256" key="28">
    <source>
        <dbReference type="SAM" id="Coils"/>
    </source>
</evidence>
<organism evidence="32 33">
    <name type="scientific">Scophthalmus maximus</name>
    <name type="common">Turbot</name>
    <name type="synonym">Psetta maxima</name>
    <dbReference type="NCBI Taxonomy" id="52904"/>
    <lineage>
        <taxon>Eukaryota</taxon>
        <taxon>Metazoa</taxon>
        <taxon>Chordata</taxon>
        <taxon>Craniata</taxon>
        <taxon>Vertebrata</taxon>
        <taxon>Euteleostomi</taxon>
        <taxon>Actinopterygii</taxon>
        <taxon>Neopterygii</taxon>
        <taxon>Teleostei</taxon>
        <taxon>Neoteleostei</taxon>
        <taxon>Acanthomorphata</taxon>
        <taxon>Carangaria</taxon>
        <taxon>Pleuronectiformes</taxon>
        <taxon>Pleuronectoidei</taxon>
        <taxon>Scophthalmidae</taxon>
        <taxon>Scophthalmus</taxon>
    </lineage>
</organism>
<evidence type="ECO:0000256" key="19">
    <source>
        <dbReference type="ARBA" id="ARBA00023242"/>
    </source>
</evidence>
<dbReference type="CDD" id="cd16644">
    <property type="entry name" value="mRING-HC-C3HC3D_TRAF7"/>
    <property type="match status" value="1"/>
</dbReference>
<dbReference type="Proteomes" id="UP000438429">
    <property type="component" value="Unassembled WGS sequence"/>
</dbReference>
<comment type="caution">
    <text evidence="32">The sequence shown here is derived from an EMBL/GenBank/DDBJ whole genome shotgun (WGS) entry which is preliminary data.</text>
</comment>
<keyword evidence="17" id="KW-0805">Transcription regulation</keyword>
<keyword evidence="11 26" id="KW-0479">Metal-binding</keyword>
<keyword evidence="28" id="KW-0175">Coiled coil</keyword>
<dbReference type="FunFam" id="2.130.10.10:FF:000096">
    <property type="entry name" value="E3 ubiquitin-protein ligase TRAF7 isoform X2"/>
    <property type="match status" value="1"/>
</dbReference>
<feature type="region of interest" description="Disordered" evidence="29">
    <location>
        <begin position="152"/>
        <end position="188"/>
    </location>
</feature>
<evidence type="ECO:0000256" key="13">
    <source>
        <dbReference type="ARBA" id="ARBA00022771"/>
    </source>
</evidence>
<dbReference type="EMBL" id="VEVO01000013">
    <property type="protein sequence ID" value="KAF0032304.1"/>
    <property type="molecule type" value="Genomic_DNA"/>
</dbReference>
<keyword evidence="6" id="KW-0963">Cytoplasm</keyword>
<dbReference type="EC" id="2.3.2.27" evidence="5"/>
<evidence type="ECO:0000256" key="6">
    <source>
        <dbReference type="ARBA" id="ARBA00022490"/>
    </source>
</evidence>
<dbReference type="InterPro" id="IPR036322">
    <property type="entry name" value="WD40_repeat_dom_sf"/>
</dbReference>
<evidence type="ECO:0000259" key="30">
    <source>
        <dbReference type="PROSITE" id="PS50089"/>
    </source>
</evidence>
<dbReference type="AlphaFoldDB" id="A0A6A4SMI9"/>
<keyword evidence="19" id="KW-0539">Nucleus</keyword>
<dbReference type="Gene3D" id="3.30.40.10">
    <property type="entry name" value="Zinc/RING finger domain, C3HC4 (zinc finger)"/>
    <property type="match status" value="2"/>
</dbReference>
<gene>
    <name evidence="32" type="ORF">F2P81_014594</name>
</gene>
<dbReference type="GO" id="GO:0005730">
    <property type="term" value="C:nucleolus"/>
    <property type="evidence" value="ECO:0007669"/>
    <property type="project" value="TreeGrafter"/>
</dbReference>
<feature type="repeat" description="WD" evidence="27">
    <location>
        <begin position="552"/>
        <end position="591"/>
    </location>
</feature>
<feature type="coiled-coil region" evidence="28">
    <location>
        <begin position="429"/>
        <end position="456"/>
    </location>
</feature>
<dbReference type="SUPFAM" id="SSF49599">
    <property type="entry name" value="TRAF domain-like"/>
    <property type="match status" value="2"/>
</dbReference>
<dbReference type="PROSITE" id="PS50082">
    <property type="entry name" value="WD_REPEATS_2"/>
    <property type="match status" value="4"/>
</dbReference>
<evidence type="ECO:0000256" key="14">
    <source>
        <dbReference type="ARBA" id="ARBA00022786"/>
    </source>
</evidence>
<evidence type="ECO:0000256" key="4">
    <source>
        <dbReference type="ARBA" id="ARBA00004906"/>
    </source>
</evidence>
<dbReference type="GO" id="GO:0061630">
    <property type="term" value="F:ubiquitin protein ligase activity"/>
    <property type="evidence" value="ECO:0007669"/>
    <property type="project" value="UniProtKB-EC"/>
</dbReference>
<feature type="repeat" description="WD" evidence="27">
    <location>
        <begin position="509"/>
        <end position="541"/>
    </location>
</feature>
<feature type="domain" description="RING-type" evidence="30">
    <location>
        <begin position="235"/>
        <end position="268"/>
    </location>
</feature>
<feature type="domain" description="TRAF-type" evidence="31">
    <location>
        <begin position="339"/>
        <end position="409"/>
    </location>
</feature>
<evidence type="ECO:0000256" key="21">
    <source>
        <dbReference type="ARBA" id="ARBA00061521"/>
    </source>
</evidence>
<keyword evidence="12" id="KW-0677">Repeat</keyword>
<dbReference type="PROSITE" id="PS50294">
    <property type="entry name" value="WD_REPEATS_REGION"/>
    <property type="match status" value="2"/>
</dbReference>
<keyword evidence="14" id="KW-0833">Ubl conjugation pathway</keyword>
<dbReference type="InterPro" id="IPR013083">
    <property type="entry name" value="Znf_RING/FYVE/PHD"/>
</dbReference>
<keyword evidence="10" id="KW-0053">Apoptosis</keyword>
<dbReference type="PANTHER" id="PTHR19848:SF6">
    <property type="entry name" value="E3 UBIQUITIN-PROTEIN LIGASE TRAF7"/>
    <property type="match status" value="1"/>
</dbReference>
<keyword evidence="18" id="KW-0804">Transcription</keyword>
<dbReference type="Pfam" id="PF00400">
    <property type="entry name" value="WD40"/>
    <property type="match status" value="4"/>
</dbReference>
<dbReference type="SUPFAM" id="SSF57850">
    <property type="entry name" value="RING/U-box"/>
    <property type="match status" value="1"/>
</dbReference>
<comment type="similarity">
    <text evidence="21">Belongs to the WD repeat TRAF7 family.</text>
</comment>
<dbReference type="Gene3D" id="2.130.10.10">
    <property type="entry name" value="YVTN repeat-like/Quinoprotein amine dehydrogenase"/>
    <property type="match status" value="3"/>
</dbReference>
<evidence type="ECO:0000256" key="2">
    <source>
        <dbReference type="ARBA" id="ARBA00004123"/>
    </source>
</evidence>
<dbReference type="InterPro" id="IPR017907">
    <property type="entry name" value="Znf_RING_CS"/>
</dbReference>
<dbReference type="FunFam" id="2.130.10.10:FF:000067">
    <property type="entry name" value="Putative E3 ubiquitin-protein ligase TRAF7"/>
    <property type="match status" value="1"/>
</dbReference>
<proteinExistence type="inferred from homology"/>
<dbReference type="GO" id="GO:0031410">
    <property type="term" value="C:cytoplasmic vesicle"/>
    <property type="evidence" value="ECO:0007669"/>
    <property type="project" value="UniProtKB-SubCell"/>
</dbReference>
<comment type="pathway">
    <text evidence="4">Protein modification; protein ubiquitination.</text>
</comment>
<evidence type="ECO:0000313" key="32">
    <source>
        <dbReference type="EMBL" id="KAF0032304.1"/>
    </source>
</evidence>
<comment type="subcellular location">
    <subcellularLocation>
        <location evidence="3">Cytoplasmic vesicle</location>
    </subcellularLocation>
    <subcellularLocation>
        <location evidence="2">Nucleus</location>
    </subcellularLocation>
</comment>
<protein>
    <recommendedName>
        <fullName evidence="23">E3 ubiquitin-protein ligase TRAF7</fullName>
        <ecNumber evidence="5">2.3.2.27</ecNumber>
    </recommendedName>
    <alternativeName>
        <fullName evidence="24">RING-type E3 ubiquitin transferase TRAF7</fullName>
    </alternativeName>
    <alternativeName>
        <fullName evidence="25">TNF receptor-associated factor 7</fullName>
    </alternativeName>
</protein>
<evidence type="ECO:0000256" key="5">
    <source>
        <dbReference type="ARBA" id="ARBA00012483"/>
    </source>
</evidence>
<name>A0A6A4SMI9_SCOMX</name>
<dbReference type="FunFam" id="3.30.40.10:FF:000210">
    <property type="entry name" value="E3 ubiquitin-protein ligase TRAF7 isoform X1"/>
    <property type="match status" value="1"/>
</dbReference>
<keyword evidence="15 26" id="KW-0862">Zinc</keyword>
<evidence type="ECO:0000256" key="1">
    <source>
        <dbReference type="ARBA" id="ARBA00000900"/>
    </source>
</evidence>
<keyword evidence="13 26" id="KW-0863">Zinc-finger</keyword>
<accession>A0A6A4SMI9</accession>
<dbReference type="SMART" id="SM00184">
    <property type="entry name" value="RING"/>
    <property type="match status" value="1"/>
</dbReference>
<evidence type="ECO:0000256" key="22">
    <source>
        <dbReference type="ARBA" id="ARBA00066188"/>
    </source>
</evidence>
<evidence type="ECO:0000256" key="25">
    <source>
        <dbReference type="ARBA" id="ARBA00079673"/>
    </source>
</evidence>
<keyword evidence="7" id="KW-0597">Phosphoprotein</keyword>
<evidence type="ECO:0000259" key="31">
    <source>
        <dbReference type="PROSITE" id="PS50145"/>
    </source>
</evidence>
<keyword evidence="9" id="KW-0808">Transferase</keyword>
<keyword evidence="20" id="KW-0968">Cytoplasmic vesicle</keyword>
<keyword evidence="16" id="KW-0832">Ubl conjugation</keyword>
<comment type="catalytic activity">
    <reaction evidence="1">
        <text>S-ubiquitinyl-[E2 ubiquitin-conjugating enzyme]-L-cysteine + [acceptor protein]-L-lysine = [E2 ubiquitin-conjugating enzyme]-L-cysteine + N(6)-ubiquitinyl-[acceptor protein]-L-lysine.</text>
        <dbReference type="EC" id="2.3.2.27"/>
    </reaction>
</comment>
<dbReference type="InterPro" id="IPR027370">
    <property type="entry name" value="Znf-RING_euk"/>
</dbReference>
<dbReference type="PROSITE" id="PS50145">
    <property type="entry name" value="ZF_TRAF"/>
    <property type="match status" value="1"/>
</dbReference>
<evidence type="ECO:0000313" key="33">
    <source>
        <dbReference type="Proteomes" id="UP000438429"/>
    </source>
</evidence>
<keyword evidence="8 27" id="KW-0853">WD repeat</keyword>
<evidence type="ECO:0000256" key="8">
    <source>
        <dbReference type="ARBA" id="ARBA00022574"/>
    </source>
</evidence>
<feature type="compositionally biased region" description="Low complexity" evidence="29">
    <location>
        <begin position="164"/>
        <end position="173"/>
    </location>
</feature>
<evidence type="ECO:0000256" key="11">
    <source>
        <dbReference type="ARBA" id="ARBA00022723"/>
    </source>
</evidence>
<evidence type="ECO:0000256" key="23">
    <source>
        <dbReference type="ARBA" id="ARBA00068469"/>
    </source>
</evidence>
<dbReference type="SUPFAM" id="SSF50978">
    <property type="entry name" value="WD40 repeat-like"/>
    <property type="match status" value="1"/>
</dbReference>
<sequence>MPSSSRRCRRRFRTVVRLPEEMRADEAQCAESNQASGQVRRAAPRTMSGPDSSPEQLYIPSMITSKQNVFQPPDTGHVKNESADGDEANHYCISLRRNQLDKPAELHGLAPCTAVKHPRSHSAVFIYNFESSMEASFGPTFAAVAAGAKGAEGSSTYKQHRRTPSSSSTLTYSPRDDDDGMPLIGTPRRSDSAISIRSLHSESNMSLRSTFSLHEEEEDMEPQVFAEQPSVKLCCQLCCSVFKDPVITTCGHTFCRRCALTSDKCPVDAAKLTVVVNNIAVAEQIGELFIHCKYGCRATASGAGGAAASNSTVAGKPGAFEVDPLGCPFTIKLSLRKEHEASCDYRPVRCPNNPSCPPLLTMNLEAHLKECEHIKCPHSKYGCTFIGNQDTYETHLEVCKFEGLKEFLQQTDDRFHEMQLTLSQKDQDIAFLRSMLGKLSEKLDQLEKNMELKFDMLDENQSKLSEDLMEFRRDASMLNDELSHINARLNMGILGSYDPQQIFKCKGTFVGHQGPVWCLCVYSTGDLLFSGSSDKTIKVWDTCTTYKCQKTLEGHDGIVLALCIQGNRLYSGSADCTIIVWDIQTLQKVNTIRAHDNPVCTLVSSHNMLFSGSLKAIKVWDIVGTELKLKKELTGLNHWVRALVASQNHLYSGSYQTIKIWDIRSLECVHVLQTSGGSVYSIAVTNHHIVCGTYENLIHVWDIESKEQVRTLTGHVGTVYALAVISTPDQTKVFSASYDRSLRVWSMDNMICTQTLLRHQGSVTALAVSRGRLFSGAVDSTVKVVVTPENINMQTKNRSTVVQLCKVKREWRAWTRLTLAYVTETQEAVCVHVCVCYRVTRFNECHMCG</sequence>
<evidence type="ECO:0000256" key="3">
    <source>
        <dbReference type="ARBA" id="ARBA00004541"/>
    </source>
</evidence>
<dbReference type="InterPro" id="IPR020472">
    <property type="entry name" value="WD40_PAC1"/>
</dbReference>